<keyword evidence="3 5" id="KW-0378">Hydrolase</keyword>
<reference evidence="9" key="1">
    <citation type="journal article" date="2013" name="Extremophiles">
        <title>Proteinivorax tanatarense gen. nov., sp. nov., an anaerobic, haloalkaliphilic, proteolytic bacterium isolated from a decaying algal bloom, and proposal of Proteinivoraceae fam. nov.</title>
        <authorList>
            <person name="Kevbrin V."/>
            <person name="Boltyanskaya Y."/>
            <person name="Zhilina T."/>
            <person name="Kolganova T."/>
            <person name="Lavrentjeva E."/>
            <person name="Kuznetsov B."/>
        </authorList>
    </citation>
    <scope>NUCLEOTIDE SEQUENCE</scope>
    <source>
        <strain evidence="9">Z-910T</strain>
    </source>
</reference>
<protein>
    <recommendedName>
        <fullName evidence="5">Exodeoxyribonuclease 7 large subunit</fullName>
        <ecNumber evidence="5">3.1.11.6</ecNumber>
    </recommendedName>
    <alternativeName>
        <fullName evidence="5">Exodeoxyribonuclease VII large subunit</fullName>
        <shortName evidence="5">Exonuclease VII large subunit</shortName>
    </alternativeName>
</protein>
<evidence type="ECO:0000259" key="8">
    <source>
        <dbReference type="Pfam" id="PF13742"/>
    </source>
</evidence>
<dbReference type="PANTHER" id="PTHR30008:SF0">
    <property type="entry name" value="EXODEOXYRIBONUCLEASE 7 LARGE SUBUNIT"/>
    <property type="match status" value="1"/>
</dbReference>
<dbReference type="CDD" id="cd04489">
    <property type="entry name" value="ExoVII_LU_OBF"/>
    <property type="match status" value="1"/>
</dbReference>
<comment type="subcellular location">
    <subcellularLocation>
        <location evidence="5 6">Cytoplasm</location>
    </subcellularLocation>
</comment>
<dbReference type="GO" id="GO:0006308">
    <property type="term" value="P:DNA catabolic process"/>
    <property type="evidence" value="ECO:0007669"/>
    <property type="project" value="UniProtKB-UniRule"/>
</dbReference>
<dbReference type="HAMAP" id="MF_00378">
    <property type="entry name" value="Exonuc_7_L"/>
    <property type="match status" value="1"/>
</dbReference>
<comment type="catalytic activity">
    <reaction evidence="5 6">
        <text>Exonucleolytic cleavage in either 5'- to 3'- or 3'- to 5'-direction to yield nucleoside 5'-phosphates.</text>
        <dbReference type="EC" id="3.1.11.6"/>
    </reaction>
</comment>
<accession>A0AAU7VPF7</accession>
<keyword evidence="2 5" id="KW-0540">Nuclease</keyword>
<sequence>MSLKPISVSELTDIVQQTIVNQPLLRDVYVEGEISNFNHHISSGHYYFSLKDQESLVPAVMFRYANRSINFRPENGQRVLARGKIDVYKRSGKYQMYVQHMEKYGAGNLHLEFEKLKKNLEKEGLFAIERKRSIPLYPQKVGVITGEGSAAQEDIIKTLTNRMPSTEVVVCPCLVQGQNAKFQIVQALKKMDQEVDVDTIILARGGGSIEDLWAFNEEVVARAIYSCSKPIITGVGHEIDFTIADFVADFRAVTPTAAAQKAVCSSEELEDDLSYLKRRLDSIVINVLEKKLEKINQIKQRNILKRPITMLDQYYQNVDIVSRQISQELKYLIEKKEDSTENLANRLESLSPKNVFARGYSVMKKQQDLVKSVDMVKVGDEVSVELKDGKLKCNVNEVIPSEKI</sequence>
<evidence type="ECO:0000313" key="9">
    <source>
        <dbReference type="EMBL" id="XBX75936.1"/>
    </source>
</evidence>
<organism evidence="9">
    <name type="scientific">Proteinivorax tanatarense</name>
    <dbReference type="NCBI Taxonomy" id="1260629"/>
    <lineage>
        <taxon>Bacteria</taxon>
        <taxon>Bacillati</taxon>
        <taxon>Bacillota</taxon>
        <taxon>Clostridia</taxon>
        <taxon>Eubacteriales</taxon>
        <taxon>Proteinivoracaceae</taxon>
        <taxon>Proteinivorax</taxon>
    </lineage>
</organism>
<evidence type="ECO:0000256" key="4">
    <source>
        <dbReference type="ARBA" id="ARBA00022839"/>
    </source>
</evidence>
<reference evidence="9" key="2">
    <citation type="submission" date="2024-06" db="EMBL/GenBank/DDBJ databases">
        <authorList>
            <person name="Petrova K.O."/>
            <person name="Toshchakov S.V."/>
            <person name="Boltjanskaja Y.V."/>
            <person name="Kevbrin V."/>
        </authorList>
    </citation>
    <scope>NUCLEOTIDE SEQUENCE</scope>
    <source>
        <strain evidence="9">Z-910T</strain>
    </source>
</reference>
<comment type="similarity">
    <text evidence="5 6">Belongs to the XseA family.</text>
</comment>
<feature type="domain" description="Exonuclease VII large subunit C-terminal" evidence="7">
    <location>
        <begin position="125"/>
        <end position="339"/>
    </location>
</feature>
<dbReference type="RefSeq" id="WP_350344671.1">
    <property type="nucleotide sequence ID" value="NZ_CP158367.1"/>
</dbReference>
<keyword evidence="4 5" id="KW-0269">Exonuclease</keyword>
<dbReference type="Pfam" id="PF13742">
    <property type="entry name" value="tRNA_anti_2"/>
    <property type="match status" value="1"/>
</dbReference>
<evidence type="ECO:0000259" key="7">
    <source>
        <dbReference type="Pfam" id="PF02601"/>
    </source>
</evidence>
<dbReference type="EC" id="3.1.11.6" evidence="5"/>
<dbReference type="NCBIfam" id="TIGR00237">
    <property type="entry name" value="xseA"/>
    <property type="match status" value="1"/>
</dbReference>
<proteinExistence type="inferred from homology"/>
<evidence type="ECO:0000256" key="3">
    <source>
        <dbReference type="ARBA" id="ARBA00022801"/>
    </source>
</evidence>
<dbReference type="GO" id="GO:0009318">
    <property type="term" value="C:exodeoxyribonuclease VII complex"/>
    <property type="evidence" value="ECO:0007669"/>
    <property type="project" value="UniProtKB-UniRule"/>
</dbReference>
<dbReference type="PANTHER" id="PTHR30008">
    <property type="entry name" value="EXODEOXYRIBONUCLEASE 7 LARGE SUBUNIT"/>
    <property type="match status" value="1"/>
</dbReference>
<evidence type="ECO:0000256" key="1">
    <source>
        <dbReference type="ARBA" id="ARBA00022490"/>
    </source>
</evidence>
<gene>
    <name evidence="5 9" type="primary">xseA</name>
    <name evidence="9" type="ORF">PRVXT_001100</name>
</gene>
<dbReference type="InterPro" id="IPR003753">
    <property type="entry name" value="Exonuc_VII_L"/>
</dbReference>
<dbReference type="GO" id="GO:0003676">
    <property type="term" value="F:nucleic acid binding"/>
    <property type="evidence" value="ECO:0007669"/>
    <property type="project" value="InterPro"/>
</dbReference>
<dbReference type="EMBL" id="CP158367">
    <property type="protein sequence ID" value="XBX75936.1"/>
    <property type="molecule type" value="Genomic_DNA"/>
</dbReference>
<dbReference type="InterPro" id="IPR025824">
    <property type="entry name" value="OB-fold_nuc-bd_dom"/>
</dbReference>
<dbReference type="Pfam" id="PF02601">
    <property type="entry name" value="Exonuc_VII_L"/>
    <property type="match status" value="1"/>
</dbReference>
<comment type="subunit">
    <text evidence="5">Heterooligomer composed of large and small subunits.</text>
</comment>
<evidence type="ECO:0000256" key="5">
    <source>
        <dbReference type="HAMAP-Rule" id="MF_00378"/>
    </source>
</evidence>
<evidence type="ECO:0000256" key="6">
    <source>
        <dbReference type="RuleBase" id="RU004355"/>
    </source>
</evidence>
<feature type="domain" description="OB-fold nucleic acid binding" evidence="8">
    <location>
        <begin position="6"/>
        <end position="102"/>
    </location>
</feature>
<dbReference type="GO" id="GO:0005737">
    <property type="term" value="C:cytoplasm"/>
    <property type="evidence" value="ECO:0007669"/>
    <property type="project" value="UniProtKB-SubCell"/>
</dbReference>
<evidence type="ECO:0000256" key="2">
    <source>
        <dbReference type="ARBA" id="ARBA00022722"/>
    </source>
</evidence>
<keyword evidence="1 5" id="KW-0963">Cytoplasm</keyword>
<dbReference type="AlphaFoldDB" id="A0AAU7VPF7"/>
<dbReference type="InterPro" id="IPR020579">
    <property type="entry name" value="Exonuc_VII_lsu_C"/>
</dbReference>
<dbReference type="GO" id="GO:0008855">
    <property type="term" value="F:exodeoxyribonuclease VII activity"/>
    <property type="evidence" value="ECO:0007669"/>
    <property type="project" value="UniProtKB-UniRule"/>
</dbReference>
<comment type="function">
    <text evidence="5">Bidirectionally degrades single-stranded DNA into large acid-insoluble oligonucleotides, which are then degraded further into small acid-soluble oligonucleotides.</text>
</comment>
<name>A0AAU7VPF7_9FIRM</name>